<sequence>MDKVEGLLKNLNLSELERKSLKIGWSDGGKLGAVEPQAIAKLLSDKPAHREALETALGRLWCPMKRLICKNMGENTFLFTFHQASGRKKAVDEGPWMFNKSLLVVEEFDPRRSLGEYEFNSIPIWIRIFNLPLGMMNRDICEEIGNEVGKYMEADVEENGTAMGRYLRVKVRINITKPLRRGIKLDVGEGRTDMWCRFEYEFLPDFCYRCGMLDHIDRECTIKLKKGEIQQFGSWMKAHIPRYGGDQQRGIGEADRSLSDGRVSGNSRSYGFGARNGRSGSDSDSWRKGDQTTTTKVINNSEEKDSEATSPLKTINDANHADGQTLGAKKQLFQAELDKVNKQLDVGSAAQLLAVVHGGGPSKDPELVEASGAKPAANHVDQHQEHTVDTQAAQVGEGVLSLTGKEHLRKFKRRVKEGKQGVADGSKFQGSPMKEKKRAHEEVSDDMDIDSNKKRKVSEDSNIDAELQGQLCGSQ</sequence>
<evidence type="ECO:0000313" key="1">
    <source>
        <dbReference type="EnsemblPlants" id="AVESA.00010b.r2.1AG0015070.1.CDS.1"/>
    </source>
</evidence>
<dbReference type="Proteomes" id="UP001732700">
    <property type="component" value="Chromosome 1A"/>
</dbReference>
<accession>A0ACD5T9K5</accession>
<dbReference type="EnsemblPlants" id="AVESA.00010b.r2.1AG0015070.1">
    <property type="protein sequence ID" value="AVESA.00010b.r2.1AG0015070.1.CDS.1"/>
    <property type="gene ID" value="AVESA.00010b.r2.1AG0015070"/>
</dbReference>
<name>A0ACD5T9K5_AVESA</name>
<reference evidence="1" key="2">
    <citation type="submission" date="2025-09" db="UniProtKB">
        <authorList>
            <consortium name="EnsemblPlants"/>
        </authorList>
    </citation>
    <scope>IDENTIFICATION</scope>
</reference>
<reference evidence="1" key="1">
    <citation type="submission" date="2021-05" db="EMBL/GenBank/DDBJ databases">
        <authorList>
            <person name="Scholz U."/>
            <person name="Mascher M."/>
            <person name="Fiebig A."/>
        </authorList>
    </citation>
    <scope>NUCLEOTIDE SEQUENCE [LARGE SCALE GENOMIC DNA]</scope>
</reference>
<evidence type="ECO:0000313" key="2">
    <source>
        <dbReference type="Proteomes" id="UP001732700"/>
    </source>
</evidence>
<protein>
    <submittedName>
        <fullName evidence="1">Uncharacterized protein</fullName>
    </submittedName>
</protein>
<organism evidence="1 2">
    <name type="scientific">Avena sativa</name>
    <name type="common">Oat</name>
    <dbReference type="NCBI Taxonomy" id="4498"/>
    <lineage>
        <taxon>Eukaryota</taxon>
        <taxon>Viridiplantae</taxon>
        <taxon>Streptophyta</taxon>
        <taxon>Embryophyta</taxon>
        <taxon>Tracheophyta</taxon>
        <taxon>Spermatophyta</taxon>
        <taxon>Magnoliopsida</taxon>
        <taxon>Liliopsida</taxon>
        <taxon>Poales</taxon>
        <taxon>Poaceae</taxon>
        <taxon>BOP clade</taxon>
        <taxon>Pooideae</taxon>
        <taxon>Poodae</taxon>
        <taxon>Poeae</taxon>
        <taxon>Poeae Chloroplast Group 1 (Aveneae type)</taxon>
        <taxon>Aveninae</taxon>
        <taxon>Avena</taxon>
    </lineage>
</organism>
<keyword evidence="2" id="KW-1185">Reference proteome</keyword>
<proteinExistence type="predicted"/>